<evidence type="ECO:0000313" key="2">
    <source>
        <dbReference type="Proteomes" id="UP000002875"/>
    </source>
</evidence>
<dbReference type="RefSeq" id="WP_015030022.1">
    <property type="nucleotide sequence ID" value="NC_018748.1"/>
</dbReference>
<reference evidence="1 2" key="1">
    <citation type="submission" date="2011-07" db="EMBL/GenBank/DDBJ databases">
        <title>The complete genome of chromosome of Emticicia oligotrophica DSM 17448.</title>
        <authorList>
            <consortium name="US DOE Joint Genome Institute (JGI-PGF)"/>
            <person name="Lucas S."/>
            <person name="Han J."/>
            <person name="Lapidus A."/>
            <person name="Bruce D."/>
            <person name="Goodwin L."/>
            <person name="Pitluck S."/>
            <person name="Peters L."/>
            <person name="Kyrpides N."/>
            <person name="Mavromatis K."/>
            <person name="Ivanova N."/>
            <person name="Ovchinnikova G."/>
            <person name="Teshima H."/>
            <person name="Detter J.C."/>
            <person name="Tapia R."/>
            <person name="Han C."/>
            <person name="Land M."/>
            <person name="Hauser L."/>
            <person name="Markowitz V."/>
            <person name="Cheng J.-F."/>
            <person name="Hugenholtz P."/>
            <person name="Woyke T."/>
            <person name="Wu D."/>
            <person name="Tindall B."/>
            <person name="Pomrenke H."/>
            <person name="Brambilla E."/>
            <person name="Klenk H.-P."/>
            <person name="Eisen J.A."/>
        </authorList>
    </citation>
    <scope>NUCLEOTIDE SEQUENCE [LARGE SCALE GENOMIC DNA]</scope>
    <source>
        <strain evidence="1 2">DSM 17448</strain>
    </source>
</reference>
<sequence>MMEVLLTDNLVDSVNNTRKKISIKHYLNTYLFPTSKDSNGEDRYPLYFRVIFNKQSVKIKSAINTSYSLTEFQHLKDEDILQIRREALALTNIVSSIYCNIIKAFTDTSNQAYITNLFPENYNWAGDMPYSLEQVKRGFDINQVFNSYDYNQYELPYLVEQKLIEAMADYAKYINDYDDYVGIFEQSKGLNSYQLLQFLKSEKAEWKIFEEQFHPYIWFFNLHYFQFKNLCKEYRVLGATQIDLQYLNFKKMFLEHYPDDNFKQMIENIEHLIIN</sequence>
<accession>A0ABN4APN4</accession>
<keyword evidence="2" id="KW-1185">Reference proteome</keyword>
<protein>
    <submittedName>
        <fullName evidence="1">Uncharacterized protein</fullName>
    </submittedName>
</protein>
<proteinExistence type="predicted"/>
<organism evidence="1 2">
    <name type="scientific">Emticicia oligotrophica (strain DSM 17448 / CIP 109782 / MTCC 6937 / GPTSA100-15)</name>
    <dbReference type="NCBI Taxonomy" id="929562"/>
    <lineage>
        <taxon>Bacteria</taxon>
        <taxon>Pseudomonadati</taxon>
        <taxon>Bacteroidota</taxon>
        <taxon>Cytophagia</taxon>
        <taxon>Cytophagales</taxon>
        <taxon>Leadbetterellaceae</taxon>
        <taxon>Emticicia</taxon>
    </lineage>
</organism>
<evidence type="ECO:0000313" key="1">
    <source>
        <dbReference type="EMBL" id="AFK04328.1"/>
    </source>
</evidence>
<dbReference type="EMBL" id="CP002961">
    <property type="protein sequence ID" value="AFK04328.1"/>
    <property type="molecule type" value="Genomic_DNA"/>
</dbReference>
<dbReference type="Proteomes" id="UP000002875">
    <property type="component" value="Chromosome"/>
</dbReference>
<name>A0ABN4APN4_EMTOG</name>
<gene>
    <name evidence="1" type="ordered locus">Emtol_3199</name>
</gene>